<proteinExistence type="predicted"/>
<name>B9ADM9_METSM</name>
<evidence type="ECO:0000313" key="3">
    <source>
        <dbReference type="Proteomes" id="UP000003489"/>
    </source>
</evidence>
<keyword evidence="1" id="KW-1133">Transmembrane helix</keyword>
<feature type="transmembrane region" description="Helical" evidence="1">
    <location>
        <begin position="20"/>
        <end position="37"/>
    </location>
</feature>
<dbReference type="AlphaFoldDB" id="B9ADM9"/>
<accession>B9ADM9</accession>
<protein>
    <recommendedName>
        <fullName evidence="4">Cobalt transport protein</fullName>
    </recommendedName>
</protein>
<feature type="transmembrane region" description="Helical" evidence="1">
    <location>
        <begin position="43"/>
        <end position="61"/>
    </location>
</feature>
<gene>
    <name evidence="2" type="ORF">METSMIALI_00452</name>
</gene>
<evidence type="ECO:0000313" key="2">
    <source>
        <dbReference type="EMBL" id="EEE41569.1"/>
    </source>
</evidence>
<dbReference type="PATRIC" id="fig|483214.13.peg.438"/>
<keyword evidence="1" id="KW-0472">Membrane</keyword>
<reference evidence="2 3" key="2">
    <citation type="submission" date="2008-11" db="EMBL/GenBank/DDBJ databases">
        <title>Draft genome sequence of Methanobrevibacter smithii (DSM 2375).</title>
        <authorList>
            <person name="Sudarsanam P."/>
            <person name="Ley R."/>
            <person name="Guruge J."/>
            <person name="Turnbaugh P.J."/>
            <person name="Mahowald M."/>
            <person name="Liep D."/>
            <person name="Gordon J."/>
        </authorList>
    </citation>
    <scope>NUCLEOTIDE SEQUENCE [LARGE SCALE GENOMIC DNA]</scope>
    <source>
        <strain evidence="2 3">DSM 2375</strain>
    </source>
</reference>
<dbReference type="EMBL" id="ABYW01000005">
    <property type="protein sequence ID" value="EEE41569.1"/>
    <property type="molecule type" value="Genomic_DNA"/>
</dbReference>
<evidence type="ECO:0008006" key="4">
    <source>
        <dbReference type="Google" id="ProtNLM"/>
    </source>
</evidence>
<feature type="transmembrane region" description="Helical" evidence="1">
    <location>
        <begin position="73"/>
        <end position="93"/>
    </location>
</feature>
<sequence length="97" mass="11253">MKFDMDYIAHHNRLTLMNSYYKIAIAMGLMIITLILNNLYFDVIIFALMLILIVGVARISFKSYLKFISIPAVFTIITCVFLLFFFGTGNIVWDSHF</sequence>
<dbReference type="Proteomes" id="UP000003489">
    <property type="component" value="Unassembled WGS sequence"/>
</dbReference>
<keyword evidence="1" id="KW-0812">Transmembrane</keyword>
<evidence type="ECO:0000256" key="1">
    <source>
        <dbReference type="SAM" id="Phobius"/>
    </source>
</evidence>
<organism evidence="2 3">
    <name type="scientific">Methanobrevibacter smithii DSM 2375</name>
    <dbReference type="NCBI Taxonomy" id="483214"/>
    <lineage>
        <taxon>Archaea</taxon>
        <taxon>Methanobacteriati</taxon>
        <taxon>Methanobacteriota</taxon>
        <taxon>Methanomada group</taxon>
        <taxon>Methanobacteria</taxon>
        <taxon>Methanobacteriales</taxon>
        <taxon>Methanobacteriaceae</taxon>
        <taxon>Methanobrevibacter</taxon>
    </lineage>
</organism>
<reference evidence="2 3" key="1">
    <citation type="submission" date="2008-10" db="EMBL/GenBank/DDBJ databases">
        <authorList>
            <person name="Fulton L."/>
            <person name="Clifton S."/>
            <person name="Fulton B."/>
            <person name="Xu J."/>
            <person name="Minx P."/>
            <person name="Pepin K.H."/>
            <person name="Johnson M."/>
            <person name="Bhonagiri V."/>
            <person name="Nash W.E."/>
            <person name="Mardis E.R."/>
            <person name="Wilson R.K."/>
        </authorList>
    </citation>
    <scope>NUCLEOTIDE SEQUENCE [LARGE SCALE GENOMIC DNA]</scope>
    <source>
        <strain evidence="2 3">DSM 2375</strain>
    </source>
</reference>
<dbReference type="HOGENOM" id="CLU_2340235_0_0_2"/>
<comment type="caution">
    <text evidence="2">The sequence shown here is derived from an EMBL/GenBank/DDBJ whole genome shotgun (WGS) entry which is preliminary data.</text>
</comment>